<organism evidence="10 11">
    <name type="scientific">Filobasidium floriforme</name>
    <dbReference type="NCBI Taxonomy" id="5210"/>
    <lineage>
        <taxon>Eukaryota</taxon>
        <taxon>Fungi</taxon>
        <taxon>Dikarya</taxon>
        <taxon>Basidiomycota</taxon>
        <taxon>Agaricomycotina</taxon>
        <taxon>Tremellomycetes</taxon>
        <taxon>Filobasidiales</taxon>
        <taxon>Filobasidiaceae</taxon>
        <taxon>Filobasidium</taxon>
    </lineage>
</organism>
<comment type="similarity">
    <text evidence="1">Belongs to the universal ribosomal protein uS10 family.</text>
</comment>
<evidence type="ECO:0000313" key="11">
    <source>
        <dbReference type="Proteomes" id="UP000812966"/>
    </source>
</evidence>
<dbReference type="PANTHER" id="PTHR11700">
    <property type="entry name" value="30S RIBOSOMAL PROTEIN S10 FAMILY MEMBER"/>
    <property type="match status" value="1"/>
</dbReference>
<evidence type="ECO:0000256" key="8">
    <source>
        <dbReference type="SAM" id="MobiDB-lite"/>
    </source>
</evidence>
<sequence length="244" mass="26119">MSVSRTVLGLATSSVKAAGVVPRAVSAAGWVGRMGVDRSFSSSSRCGEANAESSTSSSASASTPPARTQSTSSSKSSISRQDSLTGLPPVLPRPHGIQVAQIKLYSHTAEPLERFSHFALHTAHSLNIPASRPASLPMNRSLYTVPKSPFVHKKAQENFESRKYTKVIVLYDAHPRVVDMYLRYLTQNSIAGVGMKVKTHEFLELGVGKGEVLKQVEGLKRDLGEDVKVDKGESGEGVDGGKKD</sequence>
<comment type="subunit">
    <text evidence="7">Part of the mitochondrial small ribosomal subunit.</text>
</comment>
<accession>A0A8K0JLC0</accession>
<dbReference type="Proteomes" id="UP000812966">
    <property type="component" value="Unassembled WGS sequence"/>
</dbReference>
<dbReference type="InterPro" id="IPR001848">
    <property type="entry name" value="Ribosomal_uS10"/>
</dbReference>
<dbReference type="HAMAP" id="MF_00508">
    <property type="entry name" value="Ribosomal_uS10"/>
    <property type="match status" value="1"/>
</dbReference>
<dbReference type="SUPFAM" id="SSF54999">
    <property type="entry name" value="Ribosomal protein S10"/>
    <property type="match status" value="1"/>
</dbReference>
<feature type="region of interest" description="Disordered" evidence="8">
    <location>
        <begin position="39"/>
        <end position="92"/>
    </location>
</feature>
<proteinExistence type="inferred from homology"/>
<dbReference type="SMART" id="SM01403">
    <property type="entry name" value="Ribosomal_S10"/>
    <property type="match status" value="1"/>
</dbReference>
<evidence type="ECO:0000256" key="2">
    <source>
        <dbReference type="ARBA" id="ARBA00022980"/>
    </source>
</evidence>
<dbReference type="GO" id="GO:1990904">
    <property type="term" value="C:ribonucleoprotein complex"/>
    <property type="evidence" value="ECO:0007669"/>
    <property type="project" value="UniProtKB-KW"/>
</dbReference>
<evidence type="ECO:0000256" key="6">
    <source>
        <dbReference type="ARBA" id="ARBA00057689"/>
    </source>
</evidence>
<dbReference type="GO" id="GO:0003735">
    <property type="term" value="F:structural constituent of ribosome"/>
    <property type="evidence" value="ECO:0007669"/>
    <property type="project" value="InterPro"/>
</dbReference>
<evidence type="ECO:0000256" key="5">
    <source>
        <dbReference type="ARBA" id="ARBA00042916"/>
    </source>
</evidence>
<evidence type="ECO:0000256" key="4">
    <source>
        <dbReference type="ARBA" id="ARBA00035261"/>
    </source>
</evidence>
<dbReference type="GO" id="GO:0006412">
    <property type="term" value="P:translation"/>
    <property type="evidence" value="ECO:0007669"/>
    <property type="project" value="InterPro"/>
</dbReference>
<feature type="compositionally biased region" description="Low complexity" evidence="8">
    <location>
        <begin position="51"/>
        <end position="83"/>
    </location>
</feature>
<name>A0A8K0JLC0_9TREE</name>
<dbReference type="GO" id="GO:0005840">
    <property type="term" value="C:ribosome"/>
    <property type="evidence" value="ECO:0007669"/>
    <property type="project" value="UniProtKB-KW"/>
</dbReference>
<evidence type="ECO:0000256" key="1">
    <source>
        <dbReference type="ARBA" id="ARBA00007102"/>
    </source>
</evidence>
<keyword evidence="11" id="KW-1185">Reference proteome</keyword>
<evidence type="ECO:0000256" key="7">
    <source>
        <dbReference type="ARBA" id="ARBA00065857"/>
    </source>
</evidence>
<dbReference type="Pfam" id="PF00338">
    <property type="entry name" value="Ribosomal_S10"/>
    <property type="match status" value="1"/>
</dbReference>
<dbReference type="InterPro" id="IPR036838">
    <property type="entry name" value="Ribosomal_uS10_dom_sf"/>
</dbReference>
<evidence type="ECO:0000313" key="10">
    <source>
        <dbReference type="EMBL" id="KAG7548972.1"/>
    </source>
</evidence>
<feature type="region of interest" description="Disordered" evidence="8">
    <location>
        <begin position="224"/>
        <end position="244"/>
    </location>
</feature>
<gene>
    <name evidence="10" type="ORF">FFLO_03177</name>
</gene>
<dbReference type="Gene3D" id="3.30.70.600">
    <property type="entry name" value="Ribosomal protein S10 domain"/>
    <property type="match status" value="1"/>
</dbReference>
<comment type="caution">
    <text evidence="10">The sequence shown here is derived from an EMBL/GenBank/DDBJ whole genome shotgun (WGS) entry which is preliminary data.</text>
</comment>
<evidence type="ECO:0000259" key="9">
    <source>
        <dbReference type="SMART" id="SM01403"/>
    </source>
</evidence>
<reference evidence="10" key="1">
    <citation type="submission" date="2020-04" db="EMBL/GenBank/DDBJ databases">
        <title>Analysis of mating type loci in Filobasidium floriforme.</title>
        <authorList>
            <person name="Nowrousian M."/>
        </authorList>
    </citation>
    <scope>NUCLEOTIDE SEQUENCE</scope>
    <source>
        <strain evidence="10">CBS 6242</strain>
    </source>
</reference>
<evidence type="ECO:0000256" key="3">
    <source>
        <dbReference type="ARBA" id="ARBA00023274"/>
    </source>
</evidence>
<dbReference type="InterPro" id="IPR027486">
    <property type="entry name" value="Ribosomal_uS10_dom"/>
</dbReference>
<dbReference type="AlphaFoldDB" id="A0A8K0JLC0"/>
<dbReference type="FunFam" id="3.30.70.600:FF:000003">
    <property type="entry name" value="30S ribosomal protein S10"/>
    <property type="match status" value="1"/>
</dbReference>
<feature type="domain" description="Small ribosomal subunit protein uS10" evidence="9">
    <location>
        <begin position="101"/>
        <end position="198"/>
    </location>
</feature>
<keyword evidence="3" id="KW-0687">Ribonucleoprotein</keyword>
<comment type="function">
    <text evidence="6">Involved in mitochondrial genome encoded proteins translation. Involved in the binding of tRNA to the ribosomes.</text>
</comment>
<keyword evidence="2" id="KW-0689">Ribosomal protein</keyword>
<dbReference type="EMBL" id="JABELV010000056">
    <property type="protein sequence ID" value="KAG7548972.1"/>
    <property type="molecule type" value="Genomic_DNA"/>
</dbReference>
<protein>
    <recommendedName>
        <fullName evidence="4">Small ribosomal subunit protein uS10m</fullName>
    </recommendedName>
    <alternativeName>
        <fullName evidence="5">37S ribosomal protein S10, mitochondrial</fullName>
    </alternativeName>
</protein>